<comment type="caution">
    <text evidence="8">The sequence shown here is derived from an EMBL/GenBank/DDBJ whole genome shotgun (WGS) entry which is preliminary data.</text>
</comment>
<dbReference type="Gene3D" id="3.20.20.70">
    <property type="entry name" value="Aldolase class I"/>
    <property type="match status" value="1"/>
</dbReference>
<keyword evidence="3" id="KW-0288">FMN</keyword>
<dbReference type="GO" id="GO:0010181">
    <property type="term" value="F:FMN binding"/>
    <property type="evidence" value="ECO:0007669"/>
    <property type="project" value="InterPro"/>
</dbReference>
<evidence type="ECO:0000313" key="9">
    <source>
        <dbReference type="Proteomes" id="UP000198615"/>
    </source>
</evidence>
<dbReference type="Proteomes" id="UP000198615">
    <property type="component" value="Unassembled WGS sequence"/>
</dbReference>
<keyword evidence="4" id="KW-0521">NADP</keyword>
<keyword evidence="9" id="KW-1185">Reference proteome</keyword>
<evidence type="ECO:0000256" key="3">
    <source>
        <dbReference type="ARBA" id="ARBA00022643"/>
    </source>
</evidence>
<evidence type="ECO:0000256" key="6">
    <source>
        <dbReference type="SAM" id="MobiDB-lite"/>
    </source>
</evidence>
<gene>
    <name evidence="8" type="ORF">SAMN05660686_03759</name>
</gene>
<dbReference type="GO" id="GO:0050661">
    <property type="term" value="F:NADP binding"/>
    <property type="evidence" value="ECO:0007669"/>
    <property type="project" value="InterPro"/>
</dbReference>
<dbReference type="InterPro" id="IPR013785">
    <property type="entry name" value="Aldolase_TIM"/>
</dbReference>
<evidence type="ECO:0000259" key="7">
    <source>
        <dbReference type="Pfam" id="PF00724"/>
    </source>
</evidence>
<feature type="domain" description="NADH:flavin oxidoreductase/NADH oxidase N-terminal" evidence="7">
    <location>
        <begin position="8"/>
        <end position="358"/>
    </location>
</feature>
<dbReference type="SUPFAM" id="SSF51395">
    <property type="entry name" value="FMN-linked oxidoreductases"/>
    <property type="match status" value="1"/>
</dbReference>
<evidence type="ECO:0000313" key="8">
    <source>
        <dbReference type="EMBL" id="SDG23057.1"/>
    </source>
</evidence>
<evidence type="ECO:0000256" key="1">
    <source>
        <dbReference type="ARBA" id="ARBA00001917"/>
    </source>
</evidence>
<dbReference type="GO" id="GO:0003959">
    <property type="term" value="F:NADPH dehydrogenase activity"/>
    <property type="evidence" value="ECO:0007669"/>
    <property type="project" value="InterPro"/>
</dbReference>
<dbReference type="InterPro" id="IPR044152">
    <property type="entry name" value="YqjM-like"/>
</dbReference>
<feature type="region of interest" description="Disordered" evidence="6">
    <location>
        <begin position="115"/>
        <end position="134"/>
    </location>
</feature>
<comment type="cofactor">
    <cofactor evidence="1">
        <name>FMN</name>
        <dbReference type="ChEBI" id="CHEBI:58210"/>
    </cofactor>
</comment>
<dbReference type="Pfam" id="PF00724">
    <property type="entry name" value="Oxidored_FMN"/>
    <property type="match status" value="1"/>
</dbReference>
<dbReference type="CDD" id="cd02932">
    <property type="entry name" value="OYE_YqiM_FMN"/>
    <property type="match status" value="1"/>
</dbReference>
<protein>
    <submittedName>
        <fullName evidence="8">2,4-dienoyl-CoA reductase</fullName>
    </submittedName>
</protein>
<name>A0A8G2BKI6_9PROT</name>
<keyword evidence="2" id="KW-0285">Flavoprotein</keyword>
<evidence type="ECO:0000256" key="4">
    <source>
        <dbReference type="ARBA" id="ARBA00022857"/>
    </source>
</evidence>
<keyword evidence="5" id="KW-0560">Oxidoreductase</keyword>
<organism evidence="8 9">
    <name type="scientific">Thalassobaculum litoreum DSM 18839</name>
    <dbReference type="NCBI Taxonomy" id="1123362"/>
    <lineage>
        <taxon>Bacteria</taxon>
        <taxon>Pseudomonadati</taxon>
        <taxon>Pseudomonadota</taxon>
        <taxon>Alphaproteobacteria</taxon>
        <taxon>Rhodospirillales</taxon>
        <taxon>Thalassobaculaceae</taxon>
        <taxon>Thalassobaculum</taxon>
    </lineage>
</organism>
<accession>A0A8G2BKI6</accession>
<dbReference type="PANTHER" id="PTHR43303:SF4">
    <property type="entry name" value="NADPH DEHYDROGENASE C23G7.10C-RELATED"/>
    <property type="match status" value="1"/>
</dbReference>
<dbReference type="RefSeq" id="WP_093152725.1">
    <property type="nucleotide sequence ID" value="NZ_FNBW01000012.1"/>
</dbReference>
<proteinExistence type="predicted"/>
<dbReference type="InterPro" id="IPR001155">
    <property type="entry name" value="OxRdtase_FMN_N"/>
</dbReference>
<dbReference type="AlphaFoldDB" id="A0A8G2BKI6"/>
<reference evidence="8 9" key="1">
    <citation type="submission" date="2016-10" db="EMBL/GenBank/DDBJ databases">
        <authorList>
            <person name="Varghese N."/>
            <person name="Submissions S."/>
        </authorList>
    </citation>
    <scope>NUCLEOTIDE SEQUENCE [LARGE SCALE GENOMIC DNA]</scope>
    <source>
        <strain evidence="8 9">DSM 18839</strain>
    </source>
</reference>
<sequence length="389" mass="41413">MATETPLLFQPLTIRGITLPNRVVLSPLCMYSARDGLANDWHFSHLSAFARGGTGLVFTEATAVRPEGRITHGCCGLWTDAQAEAYAPIATFISGTGMIPAVQLAHAGRKASVAEPWTGGKPLGPKSPSDAEPWQTVGPSALPVGEDWPTPHPLSTSEIGDLVDAFAASARRSLAAGFKVAEIHAAHGYLLHSFLSPLTNQRNDSYGGDRAGRMRFLLEVAEAVRAVWPDELPLFCRISAIDGPQEGWSIEDSVALATELGARGVDVVDCSSGGIAGPPAYRADYAGKPLDRAPRGPGFQVPFAERLRAEAGVKTMAVGVITDPHQAEEILQQGRADLIGIGRELMYNPFWAVHAAEALGADPDCALWETQYGWAMVRRSEIAASGGKR</sequence>
<evidence type="ECO:0000256" key="2">
    <source>
        <dbReference type="ARBA" id="ARBA00022630"/>
    </source>
</evidence>
<dbReference type="OrthoDB" id="9804454at2"/>
<dbReference type="EMBL" id="FNBW01000012">
    <property type="protein sequence ID" value="SDG23057.1"/>
    <property type="molecule type" value="Genomic_DNA"/>
</dbReference>
<evidence type="ECO:0000256" key="5">
    <source>
        <dbReference type="ARBA" id="ARBA00023002"/>
    </source>
</evidence>
<dbReference type="PANTHER" id="PTHR43303">
    <property type="entry name" value="NADPH DEHYDROGENASE C23G7.10C-RELATED"/>
    <property type="match status" value="1"/>
</dbReference>